<feature type="compositionally biased region" description="Basic and acidic residues" evidence="1">
    <location>
        <begin position="1"/>
        <end position="16"/>
    </location>
</feature>
<keyword evidence="3" id="KW-1185">Reference proteome</keyword>
<dbReference type="Gramene" id="OMERI07G14750.1">
    <property type="protein sequence ID" value="OMERI07G14750.1"/>
    <property type="gene ID" value="OMERI07G14750"/>
</dbReference>
<name>A0A0E0ECT8_9ORYZ</name>
<dbReference type="InterPro" id="IPR036047">
    <property type="entry name" value="F-box-like_dom_sf"/>
</dbReference>
<reference evidence="2" key="1">
    <citation type="submission" date="2015-04" db="UniProtKB">
        <authorList>
            <consortium name="EnsemblPlants"/>
        </authorList>
    </citation>
    <scope>IDENTIFICATION</scope>
</reference>
<sequence>MARDGRSSLAKRECERASITSGSGHDGGATYEGPDCISSLANALLHHILVFLPVVEAIRNCVLSHCWVRVWTGLPQLQLDDDAGREEQNKFLHSVDLPYCLELELIVEKKHHTLDPTIVHLLKKASGPKENSYSCEPNCNCRQPPNCRDQEISLGSLEELAIDGFGGTYDEKQLIYFIVINSEVLRKLGLFFGKEGLESKEQKKFIHGVNLPYCLELDLIVENNQHTVAPTIVHLLKKSRWIKRFSLKICPKKIHMQGEPSYTCCQPPNLKYQEISLGTLEELAIDGFGGIYDEKQLSSLWNQLLDALHKIACIDFASTYLSLIKEANHIILGSWSYSQALALIFYGSNFLARLEESIQDFQFFVYLRKFIFNASLTALVTNRQTGGIKRSHWVHLKN</sequence>
<reference evidence="2" key="2">
    <citation type="submission" date="2018-05" db="EMBL/GenBank/DDBJ databases">
        <title>OmerRS3 (Oryza meridionalis Reference Sequence Version 3).</title>
        <authorList>
            <person name="Zhang J."/>
            <person name="Kudrna D."/>
            <person name="Lee S."/>
            <person name="Talag J."/>
            <person name="Welchert J."/>
            <person name="Wing R.A."/>
        </authorList>
    </citation>
    <scope>NUCLEOTIDE SEQUENCE [LARGE SCALE GENOMIC DNA]</scope>
    <source>
        <strain evidence="2">cv. OR44</strain>
    </source>
</reference>
<dbReference type="EnsemblPlants" id="OMERI07G14750.1">
    <property type="protein sequence ID" value="OMERI07G14750.1"/>
    <property type="gene ID" value="OMERI07G14750"/>
</dbReference>
<protein>
    <recommendedName>
        <fullName evidence="4">FBD domain-containing protein</fullName>
    </recommendedName>
</protein>
<dbReference type="AlphaFoldDB" id="A0A0E0ECT8"/>
<organism evidence="2">
    <name type="scientific">Oryza meridionalis</name>
    <dbReference type="NCBI Taxonomy" id="40149"/>
    <lineage>
        <taxon>Eukaryota</taxon>
        <taxon>Viridiplantae</taxon>
        <taxon>Streptophyta</taxon>
        <taxon>Embryophyta</taxon>
        <taxon>Tracheophyta</taxon>
        <taxon>Spermatophyta</taxon>
        <taxon>Magnoliopsida</taxon>
        <taxon>Liliopsida</taxon>
        <taxon>Poales</taxon>
        <taxon>Poaceae</taxon>
        <taxon>BOP clade</taxon>
        <taxon>Oryzoideae</taxon>
        <taxon>Oryzeae</taxon>
        <taxon>Oryzinae</taxon>
        <taxon>Oryza</taxon>
    </lineage>
</organism>
<feature type="region of interest" description="Disordered" evidence="1">
    <location>
        <begin position="1"/>
        <end position="26"/>
    </location>
</feature>
<dbReference type="PANTHER" id="PTHR34709:SF25">
    <property type="entry name" value="OS06G0688400 PROTEIN"/>
    <property type="match status" value="1"/>
</dbReference>
<dbReference type="STRING" id="40149.A0A0E0ECT8"/>
<dbReference type="InterPro" id="IPR055312">
    <property type="entry name" value="FBL15-like"/>
</dbReference>
<dbReference type="Proteomes" id="UP000008021">
    <property type="component" value="Chromosome 7"/>
</dbReference>
<evidence type="ECO:0000313" key="3">
    <source>
        <dbReference type="Proteomes" id="UP000008021"/>
    </source>
</evidence>
<accession>A0A0E0ECT8</accession>
<dbReference type="HOGENOM" id="CLU_693328_0_0_1"/>
<evidence type="ECO:0008006" key="4">
    <source>
        <dbReference type="Google" id="ProtNLM"/>
    </source>
</evidence>
<dbReference type="SUPFAM" id="SSF81383">
    <property type="entry name" value="F-box domain"/>
    <property type="match status" value="1"/>
</dbReference>
<evidence type="ECO:0000256" key="1">
    <source>
        <dbReference type="SAM" id="MobiDB-lite"/>
    </source>
</evidence>
<evidence type="ECO:0000313" key="2">
    <source>
        <dbReference type="EnsemblPlants" id="OMERI07G14750.1"/>
    </source>
</evidence>
<proteinExistence type="predicted"/>
<dbReference type="PANTHER" id="PTHR34709">
    <property type="entry name" value="OS10G0396666 PROTEIN"/>
    <property type="match status" value="1"/>
</dbReference>